<dbReference type="EMBL" id="ASHM01180732">
    <property type="protein sequence ID" value="PNX65510.1"/>
    <property type="molecule type" value="Genomic_DNA"/>
</dbReference>
<comment type="caution">
    <text evidence="2">The sequence shown here is derived from an EMBL/GenBank/DDBJ whole genome shotgun (WGS) entry which is preliminary data.</text>
</comment>
<feature type="compositionally biased region" description="Basic residues" evidence="1">
    <location>
        <begin position="8"/>
        <end position="22"/>
    </location>
</feature>
<sequence length="22" mass="2672">MDSGGGRSGRRRRFRIFRSNFR</sequence>
<accession>A0A2K3KGU5</accession>
<gene>
    <name evidence="2" type="ORF">L195_g062637</name>
</gene>
<evidence type="ECO:0000313" key="2">
    <source>
        <dbReference type="EMBL" id="PNX65510.1"/>
    </source>
</evidence>
<proteinExistence type="predicted"/>
<evidence type="ECO:0000313" key="3">
    <source>
        <dbReference type="Proteomes" id="UP000236291"/>
    </source>
</evidence>
<dbReference type="AlphaFoldDB" id="A0A2K3KGU5"/>
<organism evidence="2 3">
    <name type="scientific">Trifolium pratense</name>
    <name type="common">Red clover</name>
    <dbReference type="NCBI Taxonomy" id="57577"/>
    <lineage>
        <taxon>Eukaryota</taxon>
        <taxon>Viridiplantae</taxon>
        <taxon>Streptophyta</taxon>
        <taxon>Embryophyta</taxon>
        <taxon>Tracheophyta</taxon>
        <taxon>Spermatophyta</taxon>
        <taxon>Magnoliopsida</taxon>
        <taxon>eudicotyledons</taxon>
        <taxon>Gunneridae</taxon>
        <taxon>Pentapetalae</taxon>
        <taxon>rosids</taxon>
        <taxon>fabids</taxon>
        <taxon>Fabales</taxon>
        <taxon>Fabaceae</taxon>
        <taxon>Papilionoideae</taxon>
        <taxon>50 kb inversion clade</taxon>
        <taxon>NPAAA clade</taxon>
        <taxon>Hologalegina</taxon>
        <taxon>IRL clade</taxon>
        <taxon>Trifolieae</taxon>
        <taxon>Trifolium</taxon>
    </lineage>
</organism>
<feature type="region of interest" description="Disordered" evidence="1">
    <location>
        <begin position="1"/>
        <end position="22"/>
    </location>
</feature>
<name>A0A2K3KGU5_TRIPR</name>
<protein>
    <submittedName>
        <fullName evidence="2">Uncharacterized protein</fullName>
    </submittedName>
</protein>
<reference evidence="2 3" key="2">
    <citation type="journal article" date="2017" name="Front. Plant Sci.">
        <title>Gene Classification and Mining of Molecular Markers Useful in Red Clover (Trifolium pratense) Breeding.</title>
        <authorList>
            <person name="Istvanek J."/>
            <person name="Dluhosova J."/>
            <person name="Dluhos P."/>
            <person name="Patkova L."/>
            <person name="Nedelnik J."/>
            <person name="Repkova J."/>
        </authorList>
    </citation>
    <scope>NUCLEOTIDE SEQUENCE [LARGE SCALE GENOMIC DNA]</scope>
    <source>
        <strain evidence="3">cv. Tatra</strain>
        <tissue evidence="2">Young leaves</tissue>
    </source>
</reference>
<evidence type="ECO:0000256" key="1">
    <source>
        <dbReference type="SAM" id="MobiDB-lite"/>
    </source>
</evidence>
<feature type="non-terminal residue" evidence="2">
    <location>
        <position position="22"/>
    </location>
</feature>
<dbReference type="Proteomes" id="UP000236291">
    <property type="component" value="Unassembled WGS sequence"/>
</dbReference>
<reference evidence="2 3" key="1">
    <citation type="journal article" date="2014" name="Am. J. Bot.">
        <title>Genome assembly and annotation for red clover (Trifolium pratense; Fabaceae).</title>
        <authorList>
            <person name="Istvanek J."/>
            <person name="Jaros M."/>
            <person name="Krenek A."/>
            <person name="Repkova J."/>
        </authorList>
    </citation>
    <scope>NUCLEOTIDE SEQUENCE [LARGE SCALE GENOMIC DNA]</scope>
    <source>
        <strain evidence="3">cv. Tatra</strain>
        <tissue evidence="2">Young leaves</tissue>
    </source>
</reference>